<feature type="domain" description="SLH" evidence="2">
    <location>
        <begin position="124"/>
        <end position="192"/>
    </location>
</feature>
<dbReference type="InterPro" id="IPR001119">
    <property type="entry name" value="SLH_dom"/>
</dbReference>
<evidence type="ECO:0000256" key="1">
    <source>
        <dbReference type="ARBA" id="ARBA00022729"/>
    </source>
</evidence>
<gene>
    <name evidence="3" type="ORF">JOC83_002832</name>
</gene>
<dbReference type="Gene3D" id="3.40.33.10">
    <property type="entry name" value="CAP"/>
    <property type="match status" value="1"/>
</dbReference>
<comment type="caution">
    <text evidence="3">The sequence shown here is derived from an EMBL/GenBank/DDBJ whole genome shotgun (WGS) entry which is preliminary data.</text>
</comment>
<evidence type="ECO:0000313" key="4">
    <source>
        <dbReference type="Proteomes" id="UP000809829"/>
    </source>
</evidence>
<name>A0ABS2QX41_9BACI</name>
<dbReference type="PANTHER" id="PTHR31157:SF1">
    <property type="entry name" value="SCP DOMAIN-CONTAINING PROTEIN"/>
    <property type="match status" value="1"/>
</dbReference>
<keyword evidence="4" id="KW-1185">Reference proteome</keyword>
<organism evidence="3 4">
    <name type="scientific">Priestia iocasae</name>
    <dbReference type="NCBI Taxonomy" id="2291674"/>
    <lineage>
        <taxon>Bacteria</taxon>
        <taxon>Bacillati</taxon>
        <taxon>Bacillota</taxon>
        <taxon>Bacilli</taxon>
        <taxon>Bacillales</taxon>
        <taxon>Bacillaceae</taxon>
        <taxon>Priestia</taxon>
    </lineage>
</organism>
<dbReference type="Pfam" id="PF00188">
    <property type="entry name" value="CAP"/>
    <property type="match status" value="1"/>
</dbReference>
<dbReference type="PANTHER" id="PTHR31157">
    <property type="entry name" value="SCP DOMAIN-CONTAINING PROTEIN"/>
    <property type="match status" value="1"/>
</dbReference>
<dbReference type="EMBL" id="JAFBFC010000005">
    <property type="protein sequence ID" value="MBM7703982.1"/>
    <property type="molecule type" value="Genomic_DNA"/>
</dbReference>
<protein>
    <submittedName>
        <fullName evidence="3">Uncharacterized protein YkwD</fullName>
    </submittedName>
</protein>
<proteinExistence type="predicted"/>
<dbReference type="Proteomes" id="UP000809829">
    <property type="component" value="Unassembled WGS sequence"/>
</dbReference>
<dbReference type="Pfam" id="PF00395">
    <property type="entry name" value="SLH"/>
    <property type="match status" value="2"/>
</dbReference>
<dbReference type="CDD" id="cd05379">
    <property type="entry name" value="CAP_bacterial"/>
    <property type="match status" value="1"/>
</dbReference>
<reference evidence="3 4" key="1">
    <citation type="submission" date="2021-01" db="EMBL/GenBank/DDBJ databases">
        <title>Genomic Encyclopedia of Type Strains, Phase IV (KMG-IV): sequencing the most valuable type-strain genomes for metagenomic binning, comparative biology and taxonomic classification.</title>
        <authorList>
            <person name="Goeker M."/>
        </authorList>
    </citation>
    <scope>NUCLEOTIDE SEQUENCE [LARGE SCALE GENOMIC DNA]</scope>
    <source>
        <strain evidence="3 4">DSM 104297</strain>
    </source>
</reference>
<accession>A0ABS2QX41</accession>
<dbReference type="InterPro" id="IPR014044">
    <property type="entry name" value="CAP_dom"/>
</dbReference>
<evidence type="ECO:0000313" key="3">
    <source>
        <dbReference type="EMBL" id="MBM7703982.1"/>
    </source>
</evidence>
<keyword evidence="1" id="KW-0732">Signal</keyword>
<evidence type="ECO:0000259" key="2">
    <source>
        <dbReference type="PROSITE" id="PS51272"/>
    </source>
</evidence>
<dbReference type="InterPro" id="IPR029410">
    <property type="entry name" value="CAP_assoc"/>
</dbReference>
<sequence length="477" mass="55045">MNRFISLVIMMSIILSITGNHSRDAHANSALYYRDFLEEAYWADAMKWAVRENLIVGDEDERKLKPDAALTEAQYVSMMLTYFIPEKMKRTSEPYEIATSYHLSVKGTENHKSNQPIRRGDAARLLVEGLIGKEMPEKEAIQWLYDQGLSAGTQDELKTYLSFKPNQSLTRAEGATLLYQIHISSLPKELKRVKKEKPHSIKQITIGDRQEDVEEAFGTSKRTSLNEYGTYWHTYHKEYDQFFMVSYAHGKVIGLYTNHDLFSGVEGITLGSTKEQVHKQLGEPLTSIEKQTGSYVIEDEQYDTYLVNHFYMTFFYDLHDENKVAAVQLIEKNIEQNKQGFYGVKSEELRQSFEEQLFDLVNATRRKHGLSVLKWDESISKTAVRHSSDMATNQYFDHTNLEGQSPFDRIHDDGIQYKMAGENIAMGQFSSVFAHEALLNSLGHRRNILQPKWRRLGIGVSFDPDNVPYFTQNFYTP</sequence>
<dbReference type="InterPro" id="IPR035940">
    <property type="entry name" value="CAP_sf"/>
</dbReference>
<dbReference type="PROSITE" id="PS51272">
    <property type="entry name" value="SLH"/>
    <property type="match status" value="1"/>
</dbReference>
<dbReference type="Pfam" id="PF14504">
    <property type="entry name" value="CAP_assoc_N"/>
    <property type="match status" value="1"/>
</dbReference>
<dbReference type="RefSeq" id="WP_205188007.1">
    <property type="nucleotide sequence ID" value="NZ_JAFBFC010000005.1"/>
</dbReference>
<dbReference type="SUPFAM" id="SSF55797">
    <property type="entry name" value="PR-1-like"/>
    <property type="match status" value="1"/>
</dbReference>